<accession>A0A0J6YMX6</accession>
<feature type="region of interest" description="Disordered" evidence="5">
    <location>
        <begin position="738"/>
        <end position="763"/>
    </location>
</feature>
<comment type="subcellular location">
    <subcellularLocation>
        <location evidence="1">Nucleus</location>
    </subcellularLocation>
</comment>
<dbReference type="InterPro" id="IPR003347">
    <property type="entry name" value="JmjC_dom"/>
</dbReference>
<dbReference type="Gene3D" id="2.60.120.650">
    <property type="entry name" value="Cupin"/>
    <property type="match status" value="1"/>
</dbReference>
<organism evidence="7 8">
    <name type="scientific">Coccidioides immitis RMSCC 2394</name>
    <dbReference type="NCBI Taxonomy" id="404692"/>
    <lineage>
        <taxon>Eukaryota</taxon>
        <taxon>Fungi</taxon>
        <taxon>Dikarya</taxon>
        <taxon>Ascomycota</taxon>
        <taxon>Pezizomycotina</taxon>
        <taxon>Eurotiomycetes</taxon>
        <taxon>Eurotiomycetidae</taxon>
        <taxon>Onygenales</taxon>
        <taxon>Onygenaceae</taxon>
        <taxon>Coccidioides</taxon>
    </lineage>
</organism>
<evidence type="ECO:0000256" key="1">
    <source>
        <dbReference type="ARBA" id="ARBA00004123"/>
    </source>
</evidence>
<sequence length="1034" mass="117952">MPSRRQPRASFEPISPDLDLAALVESTPNFEYVVRIHCDAIDEQGIEDFERLVQLHVIMGGKPLVVEGYQQRLEKWIFSLQWLKDNHGKKNTVVLAENARNLTTKSNLPLTIHHYLNNMALLTDQWTVTNYKDPERQRIYLKDIDCPPIWHEKLKNILPPFLCYLNEADAQCGAGRSGDLMSSLPPEMRAENLMCYIGHEGTYTPSHREMCATLGHNIMVETSTGAVEDGKLTKPGSSIWFMTESKDRHLVSEYWRSRLGHDIEIEDHFAQINAWKLAPFKTYVVEQKAGDFILIPPLAPHQVWNRGTRTMKVAWNRTTVETLEMAIHEALPKARMVCRDEQYKNKAIVYYTLMKYSDVLRGVDPRSNPKMRQIQKDFRRLFTLYTQILLSESFSQKLPEPKSVEYIPFSSNIICSYCRCNIFNRFLTCPSCVGKLPDGDDDNYDICMECYSIGRSCACISKLKWAEQFKWKDLVKKHEIWRNQILQFRNRTSGAGELPEPLMVERVRLGKKTLAEICQEELRRRPWNDISKPALREENDAIIEANDDGSIRKRRKIRRSEKFRKQHASCHICKTPEPKWKLATCDACGLNYCYGSLYRAFDTSPREILEERSWRCPKCRKICSCGACRRDASINPYEPTGTLLGHDTSKVADPRSVENLVDFSHSNITWIIKAGDHGENLTETRRLKRRLEEAEKAKQHDPVLEDQDLDQDETDTLVPAANNAIPIDPLLVIENSRNPSETRDENGVPIDPTLTADFARPGDPREIVVPSNAVFKEEMANRYEATEAITFEYADLEPSVTTLQNPPGSALIHERETRTTAGQHSANEHSTPTFGLDGVRDMSSTTIIQSDILLNDLSVNANRHPFKRSDVLRSKEDDEFMPDPGSLHNIQSRNGRTVTRRNKARVRYTEEPIVLSDQDDVEDEPRRVEGPQFKPINLKPTSRKSSLLDKLEIPGGDGAIDAGNASSLDSNSFSTQQALELSGSPSLSESLSKEPASADTEKLMIQVEKNRRAKLMAMQWAEGNTDDIDSEEWI</sequence>
<dbReference type="Pfam" id="PF10497">
    <property type="entry name" value="zf-4CXXC_R1"/>
    <property type="match status" value="1"/>
</dbReference>
<dbReference type="GO" id="GO:0005634">
    <property type="term" value="C:nucleus"/>
    <property type="evidence" value="ECO:0007669"/>
    <property type="project" value="UniProtKB-SubCell"/>
</dbReference>
<dbReference type="STRING" id="404692.A0A0J6YMX6"/>
<feature type="region of interest" description="Disordered" evidence="5">
    <location>
        <begin position="916"/>
        <end position="948"/>
    </location>
</feature>
<keyword evidence="2" id="KW-0805">Transcription regulation</keyword>
<feature type="compositionally biased region" description="Polar residues" evidence="5">
    <location>
        <begin position="964"/>
        <end position="977"/>
    </location>
</feature>
<reference evidence="8" key="1">
    <citation type="journal article" date="2010" name="Genome Res.">
        <title>Population genomic sequencing of Coccidioides fungi reveals recent hybridization and transposon control.</title>
        <authorList>
            <person name="Neafsey D.E."/>
            <person name="Barker B.M."/>
            <person name="Sharpton T.J."/>
            <person name="Stajich J.E."/>
            <person name="Park D.J."/>
            <person name="Whiston E."/>
            <person name="Hung C.-Y."/>
            <person name="McMahan C."/>
            <person name="White J."/>
            <person name="Sykes S."/>
            <person name="Heiman D."/>
            <person name="Young S."/>
            <person name="Zeng Q."/>
            <person name="Abouelleil A."/>
            <person name="Aftuck L."/>
            <person name="Bessette D."/>
            <person name="Brown A."/>
            <person name="FitzGerald M."/>
            <person name="Lui A."/>
            <person name="Macdonald J.P."/>
            <person name="Priest M."/>
            <person name="Orbach M.J."/>
            <person name="Galgiani J.N."/>
            <person name="Kirkland T.N."/>
            <person name="Cole G.T."/>
            <person name="Birren B.W."/>
            <person name="Henn M.R."/>
            <person name="Taylor J.W."/>
            <person name="Rounsley S.D."/>
        </authorList>
    </citation>
    <scope>NUCLEOTIDE SEQUENCE [LARGE SCALE GENOMIC DNA]</scope>
    <source>
        <strain evidence="8">RMSCC 2394</strain>
    </source>
</reference>
<feature type="domain" description="JmjC" evidence="6">
    <location>
        <begin position="147"/>
        <end position="334"/>
    </location>
</feature>
<evidence type="ECO:0000313" key="7">
    <source>
        <dbReference type="EMBL" id="KMP08504.1"/>
    </source>
</evidence>
<feature type="compositionally biased region" description="Polar residues" evidence="5">
    <location>
        <begin position="888"/>
        <end position="897"/>
    </location>
</feature>
<dbReference type="EMBL" id="DS028097">
    <property type="protein sequence ID" value="KMP08504.1"/>
    <property type="molecule type" value="Genomic_DNA"/>
</dbReference>
<feature type="region of interest" description="Disordered" evidence="5">
    <location>
        <begin position="875"/>
        <end position="901"/>
    </location>
</feature>
<feature type="region of interest" description="Disordered" evidence="5">
    <location>
        <begin position="817"/>
        <end position="838"/>
    </location>
</feature>
<dbReference type="AlphaFoldDB" id="A0A0J6YMX6"/>
<protein>
    <recommendedName>
        <fullName evidence="6">JmjC domain-containing protein</fullName>
    </recommendedName>
</protein>
<proteinExistence type="predicted"/>
<keyword evidence="4" id="KW-0539">Nucleus</keyword>
<dbReference type="OrthoDB" id="298344at2759"/>
<feature type="region of interest" description="Disordered" evidence="5">
    <location>
        <begin position="962"/>
        <end position="1001"/>
    </location>
</feature>
<dbReference type="Proteomes" id="UP000054565">
    <property type="component" value="Unassembled WGS sequence"/>
</dbReference>
<evidence type="ECO:0000256" key="3">
    <source>
        <dbReference type="ARBA" id="ARBA00023163"/>
    </source>
</evidence>
<dbReference type="Gene3D" id="2.30.30.1150">
    <property type="match status" value="1"/>
</dbReference>
<dbReference type="Pfam" id="PF02373">
    <property type="entry name" value="JmjC"/>
    <property type="match status" value="1"/>
</dbReference>
<dbReference type="PROSITE" id="PS51184">
    <property type="entry name" value="JMJC"/>
    <property type="match status" value="1"/>
</dbReference>
<evidence type="ECO:0000313" key="8">
    <source>
        <dbReference type="Proteomes" id="UP000054565"/>
    </source>
</evidence>
<keyword evidence="3" id="KW-0804">Transcription</keyword>
<evidence type="ECO:0000256" key="2">
    <source>
        <dbReference type="ARBA" id="ARBA00023015"/>
    </source>
</evidence>
<dbReference type="SUPFAM" id="SSF51197">
    <property type="entry name" value="Clavaminate synthase-like"/>
    <property type="match status" value="1"/>
</dbReference>
<evidence type="ECO:0000256" key="5">
    <source>
        <dbReference type="SAM" id="MobiDB-lite"/>
    </source>
</evidence>
<feature type="compositionally biased region" description="Low complexity" evidence="5">
    <location>
        <begin position="978"/>
        <end position="998"/>
    </location>
</feature>
<evidence type="ECO:0000259" key="6">
    <source>
        <dbReference type="PROSITE" id="PS51184"/>
    </source>
</evidence>
<feature type="compositionally biased region" description="Polar residues" evidence="5">
    <location>
        <begin position="819"/>
        <end position="833"/>
    </location>
</feature>
<gene>
    <name evidence="7" type="ORF">CIRG_08185</name>
</gene>
<evidence type="ECO:0000256" key="4">
    <source>
        <dbReference type="ARBA" id="ARBA00023242"/>
    </source>
</evidence>
<dbReference type="SMART" id="SM00558">
    <property type="entry name" value="JmjC"/>
    <property type="match status" value="1"/>
</dbReference>
<name>A0A0J6YMX6_COCIT</name>
<dbReference type="InterPro" id="IPR018866">
    <property type="entry name" value="Znf-4CXXC_R1"/>
</dbReference>